<name>A0A238BIR4_9BILA</name>
<evidence type="ECO:0000313" key="1">
    <source>
        <dbReference type="EMBL" id="OZC05063.1"/>
    </source>
</evidence>
<accession>A0A238BIR4</accession>
<keyword evidence="2" id="KW-1185">Reference proteome</keyword>
<gene>
    <name evidence="1" type="ORF">X798_08000</name>
</gene>
<organism evidence="1 2">
    <name type="scientific">Onchocerca flexuosa</name>
    <dbReference type="NCBI Taxonomy" id="387005"/>
    <lineage>
        <taxon>Eukaryota</taxon>
        <taxon>Metazoa</taxon>
        <taxon>Ecdysozoa</taxon>
        <taxon>Nematoda</taxon>
        <taxon>Chromadorea</taxon>
        <taxon>Rhabditida</taxon>
        <taxon>Spirurina</taxon>
        <taxon>Spiruromorpha</taxon>
        <taxon>Filarioidea</taxon>
        <taxon>Onchocercidae</taxon>
        <taxon>Onchocerca</taxon>
    </lineage>
</organism>
<reference evidence="1 2" key="1">
    <citation type="submission" date="2015-12" db="EMBL/GenBank/DDBJ databases">
        <title>Draft genome of the nematode, Onchocerca flexuosa.</title>
        <authorList>
            <person name="Mitreva M."/>
        </authorList>
    </citation>
    <scope>NUCLEOTIDE SEQUENCE [LARGE SCALE GENOMIC DNA]</scope>
    <source>
        <strain evidence="1">Red Deer</strain>
    </source>
</reference>
<dbReference type="EMBL" id="KZ271546">
    <property type="protein sequence ID" value="OZC05063.1"/>
    <property type="molecule type" value="Genomic_DNA"/>
</dbReference>
<evidence type="ECO:0000313" key="2">
    <source>
        <dbReference type="Proteomes" id="UP000242913"/>
    </source>
</evidence>
<dbReference type="AlphaFoldDB" id="A0A238BIR4"/>
<proteinExistence type="predicted"/>
<sequence>MQTKTALKELSVSPTVEKCLRVTPKGGITAEVITDKSQLSKRALHTLSRWARLTEDVVQDGYESGYDDDPVEVAFNFLIMIKILIWNRAITLADASYTESELNNVTKTTDDTISFSTNTNKIMPKRRQSNRLFKSVNLKACNSIAFLE</sequence>
<dbReference type="OrthoDB" id="5871176at2759"/>
<protein>
    <submittedName>
        <fullName evidence="1">Uncharacterized protein</fullName>
    </submittedName>
</protein>
<dbReference type="Proteomes" id="UP000242913">
    <property type="component" value="Unassembled WGS sequence"/>
</dbReference>